<dbReference type="Proteomes" id="UP001059836">
    <property type="component" value="Chromosome"/>
</dbReference>
<dbReference type="PANTHER" id="PTHR34070">
    <property type="entry name" value="ARMADILLO-TYPE FOLD"/>
    <property type="match status" value="1"/>
</dbReference>
<feature type="region of interest" description="Disordered" evidence="1">
    <location>
        <begin position="122"/>
        <end position="142"/>
    </location>
</feature>
<dbReference type="EMBL" id="CP045809">
    <property type="protein sequence ID" value="QHN34733.1"/>
    <property type="molecule type" value="Genomic_DNA"/>
</dbReference>
<dbReference type="InterPro" id="IPR014825">
    <property type="entry name" value="DNA_alkylation"/>
</dbReference>
<feature type="region of interest" description="Disordered" evidence="1">
    <location>
        <begin position="1"/>
        <end position="28"/>
    </location>
</feature>
<accession>A0ABX6IFX3</accession>
<gene>
    <name evidence="2" type="ORF">GII31_07290</name>
</gene>
<organism evidence="2 3">
    <name type="scientific">Gordonia pseudamarae</name>
    <dbReference type="NCBI Taxonomy" id="2831662"/>
    <lineage>
        <taxon>Bacteria</taxon>
        <taxon>Bacillati</taxon>
        <taxon>Actinomycetota</taxon>
        <taxon>Actinomycetes</taxon>
        <taxon>Mycobacteriales</taxon>
        <taxon>Gordoniaceae</taxon>
        <taxon>Gordonia</taxon>
    </lineage>
</organism>
<evidence type="ECO:0000256" key="1">
    <source>
        <dbReference type="SAM" id="MobiDB-lite"/>
    </source>
</evidence>
<name>A0ABX6IFX3_9ACTN</name>
<evidence type="ECO:0000313" key="2">
    <source>
        <dbReference type="EMBL" id="QHN34733.1"/>
    </source>
</evidence>
<dbReference type="RefSeq" id="WP_213248172.1">
    <property type="nucleotide sequence ID" value="NZ_CP045806.1"/>
</dbReference>
<protein>
    <submittedName>
        <fullName evidence="2">DNA alkylation repair protein</fullName>
    </submittedName>
</protein>
<reference evidence="2" key="1">
    <citation type="journal article" date="2021" name="Nat. Microbiol.">
        <title>Cocultivation of an ultrasmall environmental parasitic bacterium with lytic ability against bacteria associated with wastewater foams.</title>
        <authorList>
            <person name="Batinovic S."/>
            <person name="Rose J.J.A."/>
            <person name="Ratcliffe J."/>
            <person name="Seviour R.J."/>
            <person name="Petrovski S."/>
        </authorList>
    </citation>
    <scope>NUCLEOTIDE SEQUENCE</scope>
    <source>
        <strain evidence="2">CON9</strain>
    </source>
</reference>
<sequence length="264" mass="28588">MPPNPPERTARSRAAPDTRPGPPRQSARAVMEALAALASPGRAASSAGFFKTGPGEYGEGDRFIGVPVPAQRAVMRSFPDLPLAELTALVDSPVHEHRLCAVIGAVGRFRRAADERESGISMLPDVAGSTTGTSSTPLRDRSSAVCSSTGHAVCCSSSPRSTGGGRNDLWLRRIAIIATQEFINRGDGSTTLELAPVYLDYPDDLLQKATGWMLREVGKRVDPGMLTGFLDEYASRMPRTMLGYAIEHLTVERRKHYRSLKNRR</sequence>
<keyword evidence="3" id="KW-1185">Reference proteome</keyword>
<dbReference type="InterPro" id="IPR016024">
    <property type="entry name" value="ARM-type_fold"/>
</dbReference>
<dbReference type="Pfam" id="PF08713">
    <property type="entry name" value="DNA_alkylation"/>
    <property type="match status" value="2"/>
</dbReference>
<dbReference type="SUPFAM" id="SSF48371">
    <property type="entry name" value="ARM repeat"/>
    <property type="match status" value="2"/>
</dbReference>
<feature type="compositionally biased region" description="Polar residues" evidence="1">
    <location>
        <begin position="128"/>
        <end position="137"/>
    </location>
</feature>
<dbReference type="CDD" id="cd06561">
    <property type="entry name" value="AlkD_like"/>
    <property type="match status" value="1"/>
</dbReference>
<evidence type="ECO:0000313" key="3">
    <source>
        <dbReference type="Proteomes" id="UP001059836"/>
    </source>
</evidence>
<dbReference type="PANTHER" id="PTHR34070:SF1">
    <property type="entry name" value="DNA ALKYLATION REPAIR PROTEIN"/>
    <property type="match status" value="1"/>
</dbReference>
<dbReference type="Gene3D" id="1.25.10.90">
    <property type="match status" value="2"/>
</dbReference>
<proteinExistence type="predicted"/>